<evidence type="ECO:0000313" key="1">
    <source>
        <dbReference type="EMBL" id="KAH7954224.1"/>
    </source>
</evidence>
<keyword evidence="2" id="KW-1185">Reference proteome</keyword>
<sequence length="759" mass="83396">METKSSFPEAAENAADRLSSIAVKPVKGPRPDEASAAVAGSQLKGAVTAPSHTLLEAGAKFRALKDRREEPVLAGPPSSSSLATRVPIARSESVSRRDPQRVAVPDSDRLSPDSAPPEININQPHQGLGVAPAVVCFAGFVILALVLFLAVKEALQSSTDGYRSSFCCPSEVKGLAQYVNGSIDPCDSFFDFVCAGVVAKRTDSSVPTVSYSSPQPPRLNPRFELDVLMATNGTRSEVSTFLRSLFDSCLIADANEETTLDELGTFLIRIAGDHLRNMAPASAFAYLLLSSVKYGIPSAVLVAFKGVNAILVAQNRREGCQLSDELLQLCLNFSVAKLNTILQRRTKLTDVTDYVVSLDNAYEKDVLLERYSGENATNLLERWQVTPALKEVSIGFGNITRVDVSGEHQIDSLLLTLGRSDRTNKDAAAGYFLASSACNALMDLQWRPTSSSPTKEAFCMRLVDLLPNVRNTMYTVEFVTPERSLQVTRVVNSVIEAIKSDCTSSSVFGPDDPSLLRTFFDSMTLVLPQAMSLSSIKDTHFTQSFLEKMLTGQASEHETRLALARSGLPFESAGASCRGYNYIKLQDGDKILVSPALYSFMRIDPTHTDVFNTPVIALALAESIWSFIITETELWSPATRDAIDILVQCFRDNYFTGKAERDLEDEIDVVASSLALSSVLKSFDEPNWYKVETAWRHWSMSHSRFFFLRETFYRCPVSVNVASKDGVDVPLMYAEAFSRVFQCQPKDRMMNKEACPFAK</sequence>
<organism evidence="1 2">
    <name type="scientific">Dermacentor silvarum</name>
    <name type="common">Tick</name>
    <dbReference type="NCBI Taxonomy" id="543639"/>
    <lineage>
        <taxon>Eukaryota</taxon>
        <taxon>Metazoa</taxon>
        <taxon>Ecdysozoa</taxon>
        <taxon>Arthropoda</taxon>
        <taxon>Chelicerata</taxon>
        <taxon>Arachnida</taxon>
        <taxon>Acari</taxon>
        <taxon>Parasitiformes</taxon>
        <taxon>Ixodida</taxon>
        <taxon>Ixodoidea</taxon>
        <taxon>Ixodidae</taxon>
        <taxon>Rhipicephalinae</taxon>
        <taxon>Dermacentor</taxon>
    </lineage>
</organism>
<reference evidence="1" key="1">
    <citation type="submission" date="2020-05" db="EMBL/GenBank/DDBJ databases">
        <title>Large-scale comparative analyses of tick genomes elucidate their genetic diversity and vector capacities.</title>
        <authorList>
            <person name="Jia N."/>
            <person name="Wang J."/>
            <person name="Shi W."/>
            <person name="Du L."/>
            <person name="Sun Y."/>
            <person name="Zhan W."/>
            <person name="Jiang J."/>
            <person name="Wang Q."/>
            <person name="Zhang B."/>
            <person name="Ji P."/>
            <person name="Sakyi L.B."/>
            <person name="Cui X."/>
            <person name="Yuan T."/>
            <person name="Jiang B."/>
            <person name="Yang W."/>
            <person name="Lam T.T.-Y."/>
            <person name="Chang Q."/>
            <person name="Ding S."/>
            <person name="Wang X."/>
            <person name="Zhu J."/>
            <person name="Ruan X."/>
            <person name="Zhao L."/>
            <person name="Wei J."/>
            <person name="Que T."/>
            <person name="Du C."/>
            <person name="Cheng J."/>
            <person name="Dai P."/>
            <person name="Han X."/>
            <person name="Huang E."/>
            <person name="Gao Y."/>
            <person name="Liu J."/>
            <person name="Shao H."/>
            <person name="Ye R."/>
            <person name="Li L."/>
            <person name="Wei W."/>
            <person name="Wang X."/>
            <person name="Wang C."/>
            <person name="Yang T."/>
            <person name="Huo Q."/>
            <person name="Li W."/>
            <person name="Guo W."/>
            <person name="Chen H."/>
            <person name="Zhou L."/>
            <person name="Ni X."/>
            <person name="Tian J."/>
            <person name="Zhou Y."/>
            <person name="Sheng Y."/>
            <person name="Liu T."/>
            <person name="Pan Y."/>
            <person name="Xia L."/>
            <person name="Li J."/>
            <person name="Zhao F."/>
            <person name="Cao W."/>
        </authorList>
    </citation>
    <scope>NUCLEOTIDE SEQUENCE</scope>
    <source>
        <strain evidence="1">Dsil-2018</strain>
    </source>
</reference>
<evidence type="ECO:0000313" key="2">
    <source>
        <dbReference type="Proteomes" id="UP000821865"/>
    </source>
</evidence>
<accession>A0ACB8CYK0</accession>
<dbReference type="Proteomes" id="UP000821865">
    <property type="component" value="Chromosome 4"/>
</dbReference>
<comment type="caution">
    <text evidence="1">The sequence shown here is derived from an EMBL/GenBank/DDBJ whole genome shotgun (WGS) entry which is preliminary data.</text>
</comment>
<protein>
    <submittedName>
        <fullName evidence="1">Uncharacterized protein</fullName>
    </submittedName>
</protein>
<dbReference type="EMBL" id="CM023473">
    <property type="protein sequence ID" value="KAH7954224.1"/>
    <property type="molecule type" value="Genomic_DNA"/>
</dbReference>
<name>A0ACB8CYK0_DERSI</name>
<proteinExistence type="predicted"/>
<gene>
    <name evidence="1" type="ORF">HPB49_016687</name>
</gene>